<dbReference type="PIRSF" id="PIRSF002741">
    <property type="entry name" value="MppA"/>
    <property type="match status" value="1"/>
</dbReference>
<dbReference type="PANTHER" id="PTHR30290:SF9">
    <property type="entry name" value="OLIGOPEPTIDE-BINDING PROTEIN APPA"/>
    <property type="match status" value="1"/>
</dbReference>
<dbReference type="Gene3D" id="3.10.105.10">
    <property type="entry name" value="Dipeptide-binding Protein, Domain 3"/>
    <property type="match status" value="1"/>
</dbReference>
<evidence type="ECO:0000256" key="3">
    <source>
        <dbReference type="ARBA" id="ARBA00022729"/>
    </source>
</evidence>
<proteinExistence type="inferred from homology"/>
<accession>A0ABX1PC10</accession>
<dbReference type="InterPro" id="IPR000914">
    <property type="entry name" value="SBP_5_dom"/>
</dbReference>
<reference evidence="5 6" key="1">
    <citation type="submission" date="2018-06" db="EMBL/GenBank/DDBJ databases">
        <title>Comparative genomics of Brasilonema spp. strains.</title>
        <authorList>
            <person name="Alvarenga D.O."/>
            <person name="Fiore M.F."/>
            <person name="Varani A.M."/>
        </authorList>
    </citation>
    <scope>NUCLEOTIDE SEQUENCE [LARGE SCALE GENOMIC DNA]</scope>
    <source>
        <strain evidence="5 6">SPC951</strain>
    </source>
</reference>
<protein>
    <submittedName>
        <fullName evidence="5">ABC transporter substrate-binding protein</fullName>
    </submittedName>
</protein>
<evidence type="ECO:0000313" key="5">
    <source>
        <dbReference type="EMBL" id="NMG21106.1"/>
    </source>
</evidence>
<keyword evidence="6" id="KW-1185">Reference proteome</keyword>
<dbReference type="InterPro" id="IPR030678">
    <property type="entry name" value="Peptide/Ni-bd"/>
</dbReference>
<dbReference type="RefSeq" id="WP_169156356.1">
    <property type="nucleotide sequence ID" value="NZ_CAWPJE010000131.1"/>
</dbReference>
<dbReference type="EMBL" id="QMEB01000138">
    <property type="protein sequence ID" value="NMG21106.1"/>
    <property type="molecule type" value="Genomic_DNA"/>
</dbReference>
<dbReference type="InterPro" id="IPR039424">
    <property type="entry name" value="SBP_5"/>
</dbReference>
<gene>
    <name evidence="5" type="ORF">DP116_17285</name>
</gene>
<dbReference type="Proteomes" id="UP000718564">
    <property type="component" value="Unassembled WGS sequence"/>
</dbReference>
<evidence type="ECO:0000256" key="1">
    <source>
        <dbReference type="ARBA" id="ARBA00005695"/>
    </source>
</evidence>
<keyword evidence="2" id="KW-0813">Transport</keyword>
<evidence type="ECO:0000313" key="6">
    <source>
        <dbReference type="Proteomes" id="UP000718564"/>
    </source>
</evidence>
<keyword evidence="3" id="KW-0732">Signal</keyword>
<evidence type="ECO:0000259" key="4">
    <source>
        <dbReference type="Pfam" id="PF00496"/>
    </source>
</evidence>
<dbReference type="Gene3D" id="3.40.190.10">
    <property type="entry name" value="Periplasmic binding protein-like II"/>
    <property type="match status" value="1"/>
</dbReference>
<dbReference type="Gene3D" id="3.90.76.10">
    <property type="entry name" value="Dipeptide-binding Protein, Domain 1"/>
    <property type="match status" value="1"/>
</dbReference>
<dbReference type="Pfam" id="PF00496">
    <property type="entry name" value="SBP_bac_5"/>
    <property type="match status" value="1"/>
</dbReference>
<comment type="similarity">
    <text evidence="1">Belongs to the bacterial solute-binding protein 5 family.</text>
</comment>
<dbReference type="SUPFAM" id="SSF53850">
    <property type="entry name" value="Periplasmic binding protein-like II"/>
    <property type="match status" value="1"/>
</dbReference>
<dbReference type="PANTHER" id="PTHR30290">
    <property type="entry name" value="PERIPLASMIC BINDING COMPONENT OF ABC TRANSPORTER"/>
    <property type="match status" value="1"/>
</dbReference>
<dbReference type="CDD" id="cd08500">
    <property type="entry name" value="PBP2_NikA_DppA_OppA_like_4"/>
    <property type="match status" value="1"/>
</dbReference>
<organism evidence="5 6">
    <name type="scientific">Brasilonema bromeliae SPC951</name>
    <dbReference type="NCBI Taxonomy" id="385972"/>
    <lineage>
        <taxon>Bacteria</taxon>
        <taxon>Bacillati</taxon>
        <taxon>Cyanobacteriota</taxon>
        <taxon>Cyanophyceae</taxon>
        <taxon>Nostocales</taxon>
        <taxon>Scytonemataceae</taxon>
        <taxon>Brasilonema</taxon>
        <taxon>Bromeliae group (in: Brasilonema)</taxon>
    </lineage>
</organism>
<name>A0ABX1PC10_9CYAN</name>
<evidence type="ECO:0000256" key="2">
    <source>
        <dbReference type="ARBA" id="ARBA00022448"/>
    </source>
</evidence>
<feature type="domain" description="Solute-binding protein family 5" evidence="4">
    <location>
        <begin position="83"/>
        <end position="470"/>
    </location>
</feature>
<sequence>MKKFSVFTAIRHRRWLILLALVTAFALITFSSVNIKTKTVPVSGIVTSFSTDPKTFNPALIQEPPYTSDYTHEGLVSENGRGEIEPALAESWKMSEDKKRIIFTLRKGLKWSDGKPLTADDVVFTYNDIFLNPAISNDAKDLWKIGKNRVFPTVQKIDNLQIEFIIPEPFVPFLRIAKLAILPAHVLREAVNIKDKQGQSKFISTWGTNTPPKEIIANGPYTIEAYTPGQRVIFRKNPYYWRKDAQGNVQPYIERVMWQFVDNTDTSLIQFRSRGLDYIKVFPQYFSLLKREEKRGQFTIYNGGSSTEVTYISFNLNKGSRNGKPLVNPIKSRWFNTVEFRQAVAYGVDRQRLLNNIYRGLGELANSYIPKQSPYYLSPKEGLKDYEYNPIKAKELLVKAGFQYNSQGQLLDSQGNLVQFTLMMSSSNKIIETIAVQIKQDLSKIGISVDLNTVSYSLFIDKILNSFDWECRLGTMNFSMEPNDVASLFLPEGSFHVYNQEPQKGQTPITGREVADWERKIGDLYLQAVKEFDEAKRKAIYAEVQRISQEYLPQIYLTQPLTMGAVRNHIQGIKYSALTTVFWNIYELKLSKQK</sequence>
<comment type="caution">
    <text evidence="5">The sequence shown here is derived from an EMBL/GenBank/DDBJ whole genome shotgun (WGS) entry which is preliminary data.</text>
</comment>